<reference evidence="3 4" key="1">
    <citation type="submission" date="2021-01" db="EMBL/GenBank/DDBJ databases">
        <title>Genomic Encyclopedia of Type Strains, Phase IV (KMG-IV): sequencing the most valuable type-strain genomes for metagenomic binning, comparative biology and taxonomic classification.</title>
        <authorList>
            <person name="Goeker M."/>
        </authorList>
    </citation>
    <scope>NUCLEOTIDE SEQUENCE [LARGE SCALE GENOMIC DNA]</scope>
    <source>
        <strain evidence="3 4">DSM 25540</strain>
    </source>
</reference>
<dbReference type="Proteomes" id="UP000741863">
    <property type="component" value="Unassembled WGS sequence"/>
</dbReference>
<sequence length="253" mass="28876">MTLLLFLLLPLVIMLIAMSIQANTLVVEEKTFEVEGNHKDCSLLFISDLHKRRLNDRHIKTINTVDCVIVGGDFVERTTTVETLKHNLNMLKKLSTQVIVVYGNHDYRWDQRRLRTILDQANITVLENEGMYISDCIYVYGTKDESTKQAVVQKRGLGDYYILVSHNPIVALQHPNSRLYDLILSGHTHGGQIRLFGLGLRERGRWLQIGSAKMRISNGFGTRKVHLRLGAPPEVHHILLKKGATTSLSRERR</sequence>
<evidence type="ECO:0000256" key="1">
    <source>
        <dbReference type="SAM" id="SignalP"/>
    </source>
</evidence>
<organism evidence="3 4">
    <name type="scientific">Geomicrobium sediminis</name>
    <dbReference type="NCBI Taxonomy" id="1347788"/>
    <lineage>
        <taxon>Bacteria</taxon>
        <taxon>Bacillati</taxon>
        <taxon>Bacillota</taxon>
        <taxon>Bacilli</taxon>
        <taxon>Bacillales</taxon>
        <taxon>Geomicrobium</taxon>
    </lineage>
</organism>
<feature type="signal peptide" evidence="1">
    <location>
        <begin position="1"/>
        <end position="22"/>
    </location>
</feature>
<evidence type="ECO:0000259" key="2">
    <source>
        <dbReference type="Pfam" id="PF00149"/>
    </source>
</evidence>
<dbReference type="InterPro" id="IPR004843">
    <property type="entry name" value="Calcineurin-like_PHP"/>
</dbReference>
<dbReference type="SUPFAM" id="SSF56300">
    <property type="entry name" value="Metallo-dependent phosphatases"/>
    <property type="match status" value="1"/>
</dbReference>
<evidence type="ECO:0000313" key="3">
    <source>
        <dbReference type="EMBL" id="MBM7633561.1"/>
    </source>
</evidence>
<dbReference type="Pfam" id="PF00149">
    <property type="entry name" value="Metallophos"/>
    <property type="match status" value="1"/>
</dbReference>
<dbReference type="InterPro" id="IPR051158">
    <property type="entry name" value="Metallophosphoesterase_sf"/>
</dbReference>
<dbReference type="Gene3D" id="3.60.21.10">
    <property type="match status" value="1"/>
</dbReference>
<feature type="chain" id="PRO_5046738166" evidence="1">
    <location>
        <begin position="23"/>
        <end position="253"/>
    </location>
</feature>
<dbReference type="InterPro" id="IPR029052">
    <property type="entry name" value="Metallo-depent_PP-like"/>
</dbReference>
<dbReference type="PANTHER" id="PTHR31302">
    <property type="entry name" value="TRANSMEMBRANE PROTEIN WITH METALLOPHOSPHOESTERASE DOMAIN-RELATED"/>
    <property type="match status" value="1"/>
</dbReference>
<dbReference type="PANTHER" id="PTHR31302:SF0">
    <property type="entry name" value="TRANSMEMBRANE PROTEIN WITH METALLOPHOSPHOESTERASE DOMAIN"/>
    <property type="match status" value="1"/>
</dbReference>
<evidence type="ECO:0000313" key="4">
    <source>
        <dbReference type="Proteomes" id="UP000741863"/>
    </source>
</evidence>
<dbReference type="EMBL" id="JAFBEC010000007">
    <property type="protein sequence ID" value="MBM7633561.1"/>
    <property type="molecule type" value="Genomic_DNA"/>
</dbReference>
<proteinExistence type="predicted"/>
<protein>
    <submittedName>
        <fullName evidence="3">MPP superfamily phosphohydrolase</fullName>
    </submittedName>
</protein>
<feature type="domain" description="Calcineurin-like phosphoesterase" evidence="2">
    <location>
        <begin position="43"/>
        <end position="190"/>
    </location>
</feature>
<name>A0ABS2PF10_9BACL</name>
<accession>A0ABS2PF10</accession>
<comment type="caution">
    <text evidence="3">The sequence shown here is derived from an EMBL/GenBank/DDBJ whole genome shotgun (WGS) entry which is preliminary data.</text>
</comment>
<gene>
    <name evidence="3" type="ORF">JOD17_002655</name>
</gene>
<dbReference type="RefSeq" id="WP_204698265.1">
    <property type="nucleotide sequence ID" value="NZ_JAFBEC010000007.1"/>
</dbReference>
<keyword evidence="4" id="KW-1185">Reference proteome</keyword>
<keyword evidence="1" id="KW-0732">Signal</keyword>